<dbReference type="AlphaFoldDB" id="A0A3B0NZG3"/>
<gene>
    <name evidence="1" type="ORF">NCTC10135_00737</name>
</gene>
<reference evidence="2" key="1">
    <citation type="submission" date="2018-06" db="EMBL/GenBank/DDBJ databases">
        <authorList>
            <consortium name="Pathogen Informatics"/>
        </authorList>
    </citation>
    <scope>NUCLEOTIDE SEQUENCE [LARGE SCALE GENOMIC DNA]</scope>
    <source>
        <strain evidence="2">NCTC10135</strain>
    </source>
</reference>
<name>A0A3B0NZG3_9BACT</name>
<proteinExistence type="predicted"/>
<sequence length="92" mass="11166">MHTRINTLSYYDGYHEKHLRNRLKRPDDFGDYFNEFNNNRESLVKQFEEKFKKKISEFQPEDYIRYHGNTAIVTLLRFKDGTAEEIASKDAW</sequence>
<accession>A0A3B0NZG3</accession>
<organism evidence="1 2">
    <name type="scientific">Metamycoplasma alkalescens</name>
    <dbReference type="NCBI Taxonomy" id="45363"/>
    <lineage>
        <taxon>Bacteria</taxon>
        <taxon>Bacillati</taxon>
        <taxon>Mycoplasmatota</taxon>
        <taxon>Mycoplasmoidales</taxon>
        <taxon>Metamycoplasmataceae</taxon>
        <taxon>Metamycoplasma</taxon>
    </lineage>
</organism>
<evidence type="ECO:0000313" key="1">
    <source>
        <dbReference type="EMBL" id="SYV90218.1"/>
    </source>
</evidence>
<dbReference type="EMBL" id="LS991949">
    <property type="protein sequence ID" value="SYV90218.1"/>
    <property type="molecule type" value="Genomic_DNA"/>
</dbReference>
<dbReference type="KEGG" id="mala:NCTC10135_00737"/>
<protein>
    <submittedName>
        <fullName evidence="1">Uncharacterized protein</fullName>
    </submittedName>
</protein>
<evidence type="ECO:0000313" key="2">
    <source>
        <dbReference type="Proteomes" id="UP000259864"/>
    </source>
</evidence>
<dbReference type="Proteomes" id="UP000259864">
    <property type="component" value="Chromosome 1"/>
</dbReference>
<feature type="non-terminal residue" evidence="1">
    <location>
        <position position="92"/>
    </location>
</feature>